<proteinExistence type="predicted"/>
<gene>
    <name evidence="2" type="ORF">ACFH04_01115</name>
</gene>
<sequence length="85" mass="8896">MTLSARCTSGADGGCLWTLDATADLKAGSVAMIEHTAATGHAIFARTVEDMACVVLNSSQEQTRRLAGNQRELAASEEHARAGHP</sequence>
<keyword evidence="3" id="KW-1185">Reference proteome</keyword>
<dbReference type="EMBL" id="JBHMQV010000001">
    <property type="protein sequence ID" value="MFC0842341.1"/>
    <property type="molecule type" value="Genomic_DNA"/>
</dbReference>
<accession>A0ABV6TAR5</accession>
<evidence type="ECO:0000313" key="2">
    <source>
        <dbReference type="EMBL" id="MFC0842341.1"/>
    </source>
</evidence>
<protein>
    <submittedName>
        <fullName evidence="2">Uncharacterized protein</fullName>
    </submittedName>
</protein>
<evidence type="ECO:0000256" key="1">
    <source>
        <dbReference type="SAM" id="MobiDB-lite"/>
    </source>
</evidence>
<feature type="region of interest" description="Disordered" evidence="1">
    <location>
        <begin position="65"/>
        <end position="85"/>
    </location>
</feature>
<feature type="compositionally biased region" description="Basic and acidic residues" evidence="1">
    <location>
        <begin position="74"/>
        <end position="85"/>
    </location>
</feature>
<name>A0ABV6TAR5_9ACTN</name>
<dbReference type="Proteomes" id="UP001589887">
    <property type="component" value="Unassembled WGS sequence"/>
</dbReference>
<comment type="caution">
    <text evidence="2">The sequence shown here is derived from an EMBL/GenBank/DDBJ whole genome shotgun (WGS) entry which is preliminary data.</text>
</comment>
<organism evidence="2 3">
    <name type="scientific">Streptomyces noboritoensis</name>
    <dbReference type="NCBI Taxonomy" id="67337"/>
    <lineage>
        <taxon>Bacteria</taxon>
        <taxon>Bacillati</taxon>
        <taxon>Actinomycetota</taxon>
        <taxon>Actinomycetes</taxon>
        <taxon>Kitasatosporales</taxon>
        <taxon>Streptomycetaceae</taxon>
        <taxon>Streptomyces</taxon>
    </lineage>
</organism>
<evidence type="ECO:0000313" key="3">
    <source>
        <dbReference type="Proteomes" id="UP001589887"/>
    </source>
</evidence>
<reference evidence="2 3" key="1">
    <citation type="submission" date="2024-09" db="EMBL/GenBank/DDBJ databases">
        <authorList>
            <person name="Sun Q."/>
            <person name="Mori K."/>
        </authorList>
    </citation>
    <scope>NUCLEOTIDE SEQUENCE [LARGE SCALE GENOMIC DNA]</scope>
    <source>
        <strain evidence="2 3">JCM 4557</strain>
    </source>
</reference>
<dbReference type="RefSeq" id="WP_394316207.1">
    <property type="nucleotide sequence ID" value="NZ_JBHMQV010000001.1"/>
</dbReference>